<proteinExistence type="inferred from homology"/>
<evidence type="ECO:0000256" key="3">
    <source>
        <dbReference type="ARBA" id="ARBA00022857"/>
    </source>
</evidence>
<dbReference type="InterPro" id="IPR029036">
    <property type="entry name" value="P5CR_dimer"/>
</dbReference>
<dbReference type="NCBIfam" id="TIGR00112">
    <property type="entry name" value="proC"/>
    <property type="match status" value="1"/>
</dbReference>
<dbReference type="GO" id="GO:0055129">
    <property type="term" value="P:L-proline biosynthetic process"/>
    <property type="evidence" value="ECO:0007669"/>
    <property type="project" value="UniProtKB-UniRule"/>
</dbReference>
<evidence type="ECO:0000256" key="8">
    <source>
        <dbReference type="PIRSR" id="PIRSR000193-1"/>
    </source>
</evidence>
<evidence type="ECO:0000256" key="2">
    <source>
        <dbReference type="ARBA" id="ARBA00022650"/>
    </source>
</evidence>
<dbReference type="SUPFAM" id="SSF51735">
    <property type="entry name" value="NAD(P)-binding Rossmann-fold domains"/>
    <property type="match status" value="1"/>
</dbReference>
<dbReference type="PANTHER" id="PTHR11645:SF0">
    <property type="entry name" value="PYRROLINE-5-CARBOXYLATE REDUCTASE 3"/>
    <property type="match status" value="1"/>
</dbReference>
<evidence type="ECO:0000256" key="7">
    <source>
        <dbReference type="NCBIfam" id="TIGR00112"/>
    </source>
</evidence>
<keyword evidence="2 6" id="KW-0641">Proline biosynthesis</keyword>
<dbReference type="InterPro" id="IPR000304">
    <property type="entry name" value="Pyrroline-COOH_reductase"/>
</dbReference>
<keyword evidence="6" id="KW-0028">Amino-acid biosynthesis</keyword>
<keyword evidence="3 6" id="KW-0521">NADP</keyword>
<dbReference type="PANTHER" id="PTHR11645">
    <property type="entry name" value="PYRROLINE-5-CARBOXYLATE REDUCTASE"/>
    <property type="match status" value="1"/>
</dbReference>
<dbReference type="EC" id="1.5.1.2" evidence="6 7"/>
<evidence type="ECO:0000259" key="10">
    <source>
        <dbReference type="Pfam" id="PF14748"/>
    </source>
</evidence>
<evidence type="ECO:0000256" key="6">
    <source>
        <dbReference type="HAMAP-Rule" id="MF_01925"/>
    </source>
</evidence>
<comment type="subcellular location">
    <subcellularLocation>
        <location evidence="6">Cytoplasm</location>
    </subcellularLocation>
</comment>
<comment type="pathway">
    <text evidence="6">Amino-acid biosynthesis; L-proline biosynthesis; L-proline from L-glutamate 5-semialdehyde: step 1/1.</text>
</comment>
<dbReference type="EMBL" id="JAINVB010000001">
    <property type="protein sequence ID" value="MCK0087247.1"/>
    <property type="molecule type" value="Genomic_DNA"/>
</dbReference>
<dbReference type="Gene3D" id="3.40.50.720">
    <property type="entry name" value="NAD(P)-binding Rossmann-like Domain"/>
    <property type="match status" value="1"/>
</dbReference>
<evidence type="ECO:0000256" key="1">
    <source>
        <dbReference type="ARBA" id="ARBA00005525"/>
    </source>
</evidence>
<dbReference type="Pfam" id="PF03807">
    <property type="entry name" value="F420_oxidored"/>
    <property type="match status" value="1"/>
</dbReference>
<dbReference type="Proteomes" id="UP001203136">
    <property type="component" value="Unassembled WGS sequence"/>
</dbReference>
<evidence type="ECO:0000256" key="5">
    <source>
        <dbReference type="ARBA" id="ARBA00058118"/>
    </source>
</evidence>
<dbReference type="Gene3D" id="1.10.3730.10">
    <property type="entry name" value="ProC C-terminal domain-like"/>
    <property type="match status" value="1"/>
</dbReference>
<dbReference type="FunFam" id="1.10.3730.10:FF:000001">
    <property type="entry name" value="Pyrroline-5-carboxylate reductase"/>
    <property type="match status" value="1"/>
</dbReference>
<dbReference type="Pfam" id="PF14748">
    <property type="entry name" value="P5CR_dimer"/>
    <property type="match status" value="1"/>
</dbReference>
<evidence type="ECO:0000256" key="4">
    <source>
        <dbReference type="ARBA" id="ARBA00023002"/>
    </source>
</evidence>
<comment type="caution">
    <text evidence="11">The sequence shown here is derived from an EMBL/GenBank/DDBJ whole genome shotgun (WGS) entry which is preliminary data.</text>
</comment>
<name>A0AAW5F5X0_CLOSY</name>
<feature type="binding site" evidence="8">
    <location>
        <begin position="10"/>
        <end position="15"/>
    </location>
    <ligand>
        <name>NADP(+)</name>
        <dbReference type="ChEBI" id="CHEBI:58349"/>
    </ligand>
</feature>
<gene>
    <name evidence="6 11" type="primary">proC</name>
    <name evidence="11" type="ORF">K5I21_15460</name>
</gene>
<evidence type="ECO:0000313" key="11">
    <source>
        <dbReference type="EMBL" id="MCK0087247.1"/>
    </source>
</evidence>
<dbReference type="PIRSF" id="PIRSF000193">
    <property type="entry name" value="Pyrrol-5-carb_rd"/>
    <property type="match status" value="1"/>
</dbReference>
<protein>
    <recommendedName>
        <fullName evidence="6 7">Pyrroline-5-carboxylate reductase</fullName>
        <shortName evidence="6">P5C reductase</shortName>
        <shortName evidence="6">P5CR</shortName>
        <ecNumber evidence="6 7">1.5.1.2</ecNumber>
    </recommendedName>
    <alternativeName>
        <fullName evidence="6">PCA reductase</fullName>
    </alternativeName>
</protein>
<feature type="domain" description="Pyrroline-5-carboxylate reductase dimerisation" evidence="10">
    <location>
        <begin position="164"/>
        <end position="260"/>
    </location>
</feature>
<sequence>MSDNTKIGFIGFGNMAQAIADGLLSKNAAAAENIFACAANWEKLCRNTKKRGIIPCRDAAETAVNSDIVILAVKPYMMADVTSTVKSILKDKIVISVAAGYPFEKFEEILLPGTHHISTIPNTPVSIGEGIFICENRHSLSDSELALVENIFSKIALMQFVDTNQLSIAGTVSGCGPAFASMFLEALADAAVMHGLTRDTAYSLAAQMIAGTGKLQLKTGAHPGAMKDAVCSPGGTTIRGVAALERGGLRAAVINAVDAVEYC</sequence>
<dbReference type="InterPro" id="IPR008927">
    <property type="entry name" value="6-PGluconate_DH-like_C_sf"/>
</dbReference>
<organism evidence="11 12">
    <name type="scientific">Clostridium symbiosum</name>
    <name type="common">Bacteroides symbiosus</name>
    <dbReference type="NCBI Taxonomy" id="1512"/>
    <lineage>
        <taxon>Bacteria</taxon>
        <taxon>Bacillati</taxon>
        <taxon>Bacillota</taxon>
        <taxon>Clostridia</taxon>
        <taxon>Lachnospirales</taxon>
        <taxon>Lachnospiraceae</taxon>
        <taxon>Otoolea</taxon>
    </lineage>
</organism>
<comment type="similarity">
    <text evidence="1 6">Belongs to the pyrroline-5-carboxylate reductase family.</text>
</comment>
<reference evidence="11" key="1">
    <citation type="journal article" date="2022" name="Cell Host Microbe">
        <title>Colonization of the live biotherapeutic product VE303 and modulation of the microbiota and metabolites in healthy volunteers.</title>
        <authorList>
            <person name="Dsouza M."/>
            <person name="Menon R."/>
            <person name="Crossette E."/>
            <person name="Bhattarai S.K."/>
            <person name="Schneider J."/>
            <person name="Kim Y.G."/>
            <person name="Reddy S."/>
            <person name="Caballero S."/>
            <person name="Felix C."/>
            <person name="Cornacchione L."/>
            <person name="Hendrickson J."/>
            <person name="Watson A.R."/>
            <person name="Minot S.S."/>
            <person name="Greenfield N."/>
            <person name="Schopf L."/>
            <person name="Szabady R."/>
            <person name="Patarroyo J."/>
            <person name="Smith W."/>
            <person name="Harrison P."/>
            <person name="Kuijper E.J."/>
            <person name="Kelly C.P."/>
            <person name="Olle B."/>
            <person name="Bobilev D."/>
            <person name="Silber J.L."/>
            <person name="Bucci V."/>
            <person name="Roberts B."/>
            <person name="Faith J."/>
            <person name="Norman J.M."/>
        </authorList>
    </citation>
    <scope>NUCLEOTIDE SEQUENCE</scope>
    <source>
        <strain evidence="11">VE303-04</strain>
    </source>
</reference>
<dbReference type="GO" id="GO:0004735">
    <property type="term" value="F:pyrroline-5-carboxylate reductase activity"/>
    <property type="evidence" value="ECO:0007669"/>
    <property type="project" value="UniProtKB-UniRule"/>
</dbReference>
<comment type="catalytic activity">
    <reaction evidence="6">
        <text>L-proline + NADP(+) = (S)-1-pyrroline-5-carboxylate + NADPH + 2 H(+)</text>
        <dbReference type="Rhea" id="RHEA:14109"/>
        <dbReference type="ChEBI" id="CHEBI:15378"/>
        <dbReference type="ChEBI" id="CHEBI:17388"/>
        <dbReference type="ChEBI" id="CHEBI:57783"/>
        <dbReference type="ChEBI" id="CHEBI:58349"/>
        <dbReference type="ChEBI" id="CHEBI:60039"/>
        <dbReference type="EC" id="1.5.1.2"/>
    </reaction>
</comment>
<evidence type="ECO:0000259" key="9">
    <source>
        <dbReference type="Pfam" id="PF03807"/>
    </source>
</evidence>
<dbReference type="RefSeq" id="WP_055177247.1">
    <property type="nucleotide sequence ID" value="NZ_CABHNX010000220.1"/>
</dbReference>
<feature type="binding site" evidence="8">
    <location>
        <begin position="72"/>
        <end position="75"/>
    </location>
    <ligand>
        <name>NADP(+)</name>
        <dbReference type="ChEBI" id="CHEBI:58349"/>
    </ligand>
</feature>
<dbReference type="AlphaFoldDB" id="A0AAW5F5X0"/>
<accession>A0AAW5F5X0</accession>
<feature type="domain" description="Pyrroline-5-carboxylate reductase catalytic N-terminal" evidence="9">
    <location>
        <begin position="6"/>
        <end position="100"/>
    </location>
</feature>
<evidence type="ECO:0000313" key="12">
    <source>
        <dbReference type="Proteomes" id="UP001203136"/>
    </source>
</evidence>
<dbReference type="GO" id="GO:0005737">
    <property type="term" value="C:cytoplasm"/>
    <property type="evidence" value="ECO:0007669"/>
    <property type="project" value="UniProtKB-SubCell"/>
</dbReference>
<dbReference type="InterPro" id="IPR036291">
    <property type="entry name" value="NAD(P)-bd_dom_sf"/>
</dbReference>
<dbReference type="InterPro" id="IPR028939">
    <property type="entry name" value="P5C_Rdtase_cat_N"/>
</dbReference>
<keyword evidence="6" id="KW-0963">Cytoplasm</keyword>
<dbReference type="SUPFAM" id="SSF48179">
    <property type="entry name" value="6-phosphogluconate dehydrogenase C-terminal domain-like"/>
    <property type="match status" value="1"/>
</dbReference>
<comment type="function">
    <text evidence="5 6">Catalyzes the reduction of 1-pyrroline-5-carboxylate (PCA) to L-proline.</text>
</comment>
<dbReference type="HAMAP" id="MF_01925">
    <property type="entry name" value="P5C_reductase"/>
    <property type="match status" value="1"/>
</dbReference>
<comment type="catalytic activity">
    <reaction evidence="6">
        <text>L-proline + NAD(+) = (S)-1-pyrroline-5-carboxylate + NADH + 2 H(+)</text>
        <dbReference type="Rhea" id="RHEA:14105"/>
        <dbReference type="ChEBI" id="CHEBI:15378"/>
        <dbReference type="ChEBI" id="CHEBI:17388"/>
        <dbReference type="ChEBI" id="CHEBI:57540"/>
        <dbReference type="ChEBI" id="CHEBI:57945"/>
        <dbReference type="ChEBI" id="CHEBI:60039"/>
        <dbReference type="EC" id="1.5.1.2"/>
    </reaction>
</comment>
<keyword evidence="4 6" id="KW-0560">Oxidoreductase</keyword>